<keyword evidence="2 5" id="KW-0812">Transmembrane</keyword>
<feature type="transmembrane region" description="Helical" evidence="5">
    <location>
        <begin position="261"/>
        <end position="278"/>
    </location>
</feature>
<evidence type="ECO:0000256" key="4">
    <source>
        <dbReference type="ARBA" id="ARBA00023136"/>
    </source>
</evidence>
<feature type="transmembrane region" description="Helical" evidence="5">
    <location>
        <begin position="195"/>
        <end position="215"/>
    </location>
</feature>
<accession>A0A5C6BIC3</accession>
<comment type="subcellular location">
    <subcellularLocation>
        <location evidence="1">Membrane</location>
        <topology evidence="1">Multi-pass membrane protein</topology>
    </subcellularLocation>
</comment>
<dbReference type="AlphaFoldDB" id="A0A5C6BIC3"/>
<reference evidence="7 8" key="1">
    <citation type="submission" date="2019-02" db="EMBL/GenBank/DDBJ databases">
        <title>Deep-cultivation of Planctomycetes and their phenomic and genomic characterization uncovers novel biology.</title>
        <authorList>
            <person name="Wiegand S."/>
            <person name="Jogler M."/>
            <person name="Boedeker C."/>
            <person name="Pinto D."/>
            <person name="Vollmers J."/>
            <person name="Rivas-Marin E."/>
            <person name="Kohn T."/>
            <person name="Peeters S.H."/>
            <person name="Heuer A."/>
            <person name="Rast P."/>
            <person name="Oberbeckmann S."/>
            <person name="Bunk B."/>
            <person name="Jeske O."/>
            <person name="Meyerdierks A."/>
            <person name="Storesund J.E."/>
            <person name="Kallscheuer N."/>
            <person name="Luecker S."/>
            <person name="Lage O.M."/>
            <person name="Pohl T."/>
            <person name="Merkel B.J."/>
            <person name="Hornburger P."/>
            <person name="Mueller R.-W."/>
            <person name="Bruemmer F."/>
            <person name="Labrenz M."/>
            <person name="Spormann A.M."/>
            <person name="Op Den Camp H."/>
            <person name="Overmann J."/>
            <person name="Amann R."/>
            <person name="Jetten M.S.M."/>
            <person name="Mascher T."/>
            <person name="Medema M.H."/>
            <person name="Devos D.P."/>
            <person name="Kaster A.-K."/>
            <person name="Ovreas L."/>
            <person name="Rohde M."/>
            <person name="Galperin M.Y."/>
            <person name="Jogler C."/>
        </authorList>
    </citation>
    <scope>NUCLEOTIDE SEQUENCE [LARGE SCALE GENOMIC DNA]</scope>
    <source>
        <strain evidence="7 8">CA54</strain>
    </source>
</reference>
<evidence type="ECO:0000256" key="3">
    <source>
        <dbReference type="ARBA" id="ARBA00022989"/>
    </source>
</evidence>
<feature type="domain" description="O-antigen ligase-related" evidence="6">
    <location>
        <begin position="227"/>
        <end position="347"/>
    </location>
</feature>
<evidence type="ECO:0000256" key="2">
    <source>
        <dbReference type="ARBA" id="ARBA00022692"/>
    </source>
</evidence>
<proteinExistence type="predicted"/>
<evidence type="ECO:0000313" key="7">
    <source>
        <dbReference type="EMBL" id="TWU11818.1"/>
    </source>
</evidence>
<evidence type="ECO:0000313" key="8">
    <source>
        <dbReference type="Proteomes" id="UP000320735"/>
    </source>
</evidence>
<dbReference type="InterPro" id="IPR007016">
    <property type="entry name" value="O-antigen_ligase-rel_domated"/>
</dbReference>
<feature type="transmembrane region" description="Helical" evidence="5">
    <location>
        <begin position="106"/>
        <end position="126"/>
    </location>
</feature>
<evidence type="ECO:0000256" key="5">
    <source>
        <dbReference type="SAM" id="Phobius"/>
    </source>
</evidence>
<keyword evidence="4 5" id="KW-0472">Membrane</keyword>
<feature type="transmembrane region" description="Helical" evidence="5">
    <location>
        <begin position="227"/>
        <end position="255"/>
    </location>
</feature>
<dbReference type="GO" id="GO:0016020">
    <property type="term" value="C:membrane"/>
    <property type="evidence" value="ECO:0007669"/>
    <property type="project" value="UniProtKB-SubCell"/>
</dbReference>
<keyword evidence="3 5" id="KW-1133">Transmembrane helix</keyword>
<feature type="transmembrane region" description="Helical" evidence="5">
    <location>
        <begin position="6"/>
        <end position="21"/>
    </location>
</feature>
<gene>
    <name evidence="7" type="ORF">CA54_06290</name>
</gene>
<dbReference type="RefSeq" id="WP_146369369.1">
    <property type="nucleotide sequence ID" value="NZ_SJPP01000001.1"/>
</dbReference>
<comment type="caution">
    <text evidence="7">The sequence shown here is derived from an EMBL/GenBank/DDBJ whole genome shotgun (WGS) entry which is preliminary data.</text>
</comment>
<dbReference type="OrthoDB" id="9766798at2"/>
<feature type="transmembrane region" description="Helical" evidence="5">
    <location>
        <begin position="138"/>
        <end position="158"/>
    </location>
</feature>
<organism evidence="7 8">
    <name type="scientific">Symmachiella macrocystis</name>
    <dbReference type="NCBI Taxonomy" id="2527985"/>
    <lineage>
        <taxon>Bacteria</taxon>
        <taxon>Pseudomonadati</taxon>
        <taxon>Planctomycetota</taxon>
        <taxon>Planctomycetia</taxon>
        <taxon>Planctomycetales</taxon>
        <taxon>Planctomycetaceae</taxon>
        <taxon>Symmachiella</taxon>
    </lineage>
</organism>
<dbReference type="EMBL" id="SJPP01000001">
    <property type="protein sequence ID" value="TWU11818.1"/>
    <property type="molecule type" value="Genomic_DNA"/>
</dbReference>
<feature type="transmembrane region" description="Helical" evidence="5">
    <location>
        <begin position="356"/>
        <end position="377"/>
    </location>
</feature>
<feature type="transmembrane region" description="Helical" evidence="5">
    <location>
        <begin position="28"/>
        <end position="47"/>
    </location>
</feature>
<feature type="transmembrane region" description="Helical" evidence="5">
    <location>
        <begin position="389"/>
        <end position="408"/>
    </location>
</feature>
<evidence type="ECO:0000259" key="6">
    <source>
        <dbReference type="Pfam" id="PF04932"/>
    </source>
</evidence>
<keyword evidence="8" id="KW-1185">Reference proteome</keyword>
<name>A0A5C6BIC3_9PLAN</name>
<dbReference type="Proteomes" id="UP000320735">
    <property type="component" value="Unassembled WGS sequence"/>
</dbReference>
<protein>
    <recommendedName>
        <fullName evidence="6">O-antigen ligase-related domain-containing protein</fullName>
    </recommendedName>
</protein>
<dbReference type="Pfam" id="PF04932">
    <property type="entry name" value="Wzy_C"/>
    <property type="match status" value="1"/>
</dbReference>
<evidence type="ECO:0000256" key="1">
    <source>
        <dbReference type="ARBA" id="ARBA00004141"/>
    </source>
</evidence>
<sequence length="467" mass="50796">MTILADIVMLAWPLLVIGLFSKLKSDKAVVVAFVVGWLFLPFKTYPISGLPDISKMSLTCYAIIAATIVFDLERFTSLRPCRYDLPIVLVCIAPAISSLTNNLGPYDAGSVTLATIVTWGGPYLLGRAYIVDSSTAKFAATTLLAATLIYLPLCWFEIRMSPQLHALVYGESYRSGGMRLGGWRPAVFLDSGLQLGLWMTTASLIGIWLWWKGVWKHWGKMGTGLPLVALVVTTIYCRSTGALLLLAAGLGVLAWTSVLKNRLALLALLLVAPAYIVIRSMGDQGWQPAVEVAKSINGERAQSLEFRFQNEDILVNKALQKPAFGWGGWGRSRVYDQFGNDISVTDGLWIIQLGQYGIFGLIALFALLLTPLGLLIKTFSVRKLMSPEIAPVLAFSIAITLFAIDCLPNAMPNPFYVMTTGGVVGYIVSYSEAEVESAGPVLQKPVPVRPLRRLHAGSGAKSHVNPV</sequence>